<evidence type="ECO:0000256" key="14">
    <source>
        <dbReference type="SAM" id="SignalP"/>
    </source>
</evidence>
<dbReference type="PANTHER" id="PTHR10869">
    <property type="entry name" value="PROLYL 4-HYDROXYLASE ALPHA SUBUNIT"/>
    <property type="match status" value="1"/>
</dbReference>
<keyword evidence="14" id="KW-0732">Signal</keyword>
<dbReference type="Gene3D" id="1.25.40.10">
    <property type="entry name" value="Tetratricopeptide repeat domain"/>
    <property type="match status" value="1"/>
</dbReference>
<dbReference type="EMBL" id="MTYJ01000218">
    <property type="protein sequence ID" value="OWA51234.1"/>
    <property type="molecule type" value="Genomic_DNA"/>
</dbReference>
<name>A0A9X6NKP3_HYPEX</name>
<feature type="chain" id="PRO_5040816354" description="procollagen-proline 4-dioxygenase" evidence="14">
    <location>
        <begin position="30"/>
        <end position="556"/>
    </location>
</feature>
<keyword evidence="11" id="KW-0408">Iron</keyword>
<dbReference type="GO" id="GO:0004656">
    <property type="term" value="F:procollagen-proline 4-dioxygenase activity"/>
    <property type="evidence" value="ECO:0007669"/>
    <property type="project" value="UniProtKB-EC"/>
</dbReference>
<dbReference type="AlphaFoldDB" id="A0A9X6NKP3"/>
<dbReference type="InterPro" id="IPR011990">
    <property type="entry name" value="TPR-like_helical_dom_sf"/>
</dbReference>
<comment type="subcellular location">
    <subcellularLocation>
        <location evidence="3">Endoplasmic reticulum lumen</location>
    </subcellularLocation>
</comment>
<evidence type="ECO:0000256" key="12">
    <source>
        <dbReference type="ARBA" id="ARBA00023180"/>
    </source>
</evidence>
<evidence type="ECO:0000256" key="6">
    <source>
        <dbReference type="ARBA" id="ARBA00022723"/>
    </source>
</evidence>
<accession>A0A9X6NKP3</accession>
<dbReference type="GO" id="GO:0005506">
    <property type="term" value="F:iron ion binding"/>
    <property type="evidence" value="ECO:0007669"/>
    <property type="project" value="InterPro"/>
</dbReference>
<dbReference type="EC" id="1.14.11.2" evidence="5"/>
<feature type="region of interest" description="Disordered" evidence="13">
    <location>
        <begin position="530"/>
        <end position="556"/>
    </location>
</feature>
<evidence type="ECO:0000256" key="9">
    <source>
        <dbReference type="ARBA" id="ARBA00022964"/>
    </source>
</evidence>
<dbReference type="PROSITE" id="PS51471">
    <property type="entry name" value="FE2OG_OXY"/>
    <property type="match status" value="1"/>
</dbReference>
<dbReference type="Gene3D" id="2.60.120.620">
    <property type="entry name" value="q2cbj1_9rhob like domain"/>
    <property type="match status" value="1"/>
</dbReference>
<dbReference type="PANTHER" id="PTHR10869:SF244">
    <property type="entry name" value="PROLYL 4-HYDROXYLASE SUBUNIT ALPHA-2"/>
    <property type="match status" value="1"/>
</dbReference>
<evidence type="ECO:0000313" key="17">
    <source>
        <dbReference type="Proteomes" id="UP000192578"/>
    </source>
</evidence>
<proteinExistence type="inferred from homology"/>
<dbReference type="InterPro" id="IPR059068">
    <property type="entry name" value="TPR_P4H"/>
</dbReference>
<keyword evidence="12" id="KW-0325">Glycoprotein</keyword>
<dbReference type="InterPro" id="IPR045054">
    <property type="entry name" value="P4HA-like"/>
</dbReference>
<evidence type="ECO:0000256" key="11">
    <source>
        <dbReference type="ARBA" id="ARBA00023004"/>
    </source>
</evidence>
<dbReference type="Pfam" id="PF08336">
    <property type="entry name" value="P4Ha_N"/>
    <property type="match status" value="1"/>
</dbReference>
<comment type="cofactor">
    <cofactor evidence="1">
        <name>L-ascorbate</name>
        <dbReference type="ChEBI" id="CHEBI:38290"/>
    </cofactor>
</comment>
<feature type="domain" description="Fe2OG dioxygenase" evidence="15">
    <location>
        <begin position="416"/>
        <end position="526"/>
    </location>
</feature>
<keyword evidence="7" id="KW-0256">Endoplasmic reticulum</keyword>
<dbReference type="GO" id="GO:0005788">
    <property type="term" value="C:endoplasmic reticulum lumen"/>
    <property type="evidence" value="ECO:0007669"/>
    <property type="project" value="UniProtKB-SubCell"/>
</dbReference>
<dbReference type="SUPFAM" id="SSF48452">
    <property type="entry name" value="TPR-like"/>
    <property type="match status" value="1"/>
</dbReference>
<keyword evidence="9" id="KW-0223">Dioxygenase</keyword>
<comment type="caution">
    <text evidence="16">The sequence shown here is derived from an EMBL/GenBank/DDBJ whole genome shotgun (WGS) entry which is preliminary data.</text>
</comment>
<evidence type="ECO:0000256" key="3">
    <source>
        <dbReference type="ARBA" id="ARBA00004319"/>
    </source>
</evidence>
<dbReference type="FunFam" id="2.60.120.620:FF:000011">
    <property type="entry name" value="Prolyl alpha subunit"/>
    <property type="match status" value="1"/>
</dbReference>
<evidence type="ECO:0000313" key="16">
    <source>
        <dbReference type="EMBL" id="OWA51234.1"/>
    </source>
</evidence>
<dbReference type="OrthoDB" id="420380at2759"/>
<keyword evidence="8" id="KW-0847">Vitamin C</keyword>
<evidence type="ECO:0000256" key="13">
    <source>
        <dbReference type="SAM" id="MobiDB-lite"/>
    </source>
</evidence>
<protein>
    <recommendedName>
        <fullName evidence="5">procollagen-proline 4-dioxygenase</fullName>
        <ecNumber evidence="5">1.14.11.2</ecNumber>
    </recommendedName>
</protein>
<dbReference type="InterPro" id="IPR013547">
    <property type="entry name" value="P4H_N"/>
</dbReference>
<dbReference type="SMART" id="SM00702">
    <property type="entry name" value="P4Hc"/>
    <property type="match status" value="1"/>
</dbReference>
<dbReference type="InterPro" id="IPR005123">
    <property type="entry name" value="Oxoglu/Fe-dep_dioxygenase_dom"/>
</dbReference>
<dbReference type="Proteomes" id="UP000192578">
    <property type="component" value="Unassembled WGS sequence"/>
</dbReference>
<keyword evidence="17" id="KW-1185">Reference proteome</keyword>
<dbReference type="InterPro" id="IPR006620">
    <property type="entry name" value="Pro_4_hyd_alph"/>
</dbReference>
<evidence type="ECO:0000256" key="8">
    <source>
        <dbReference type="ARBA" id="ARBA00022896"/>
    </source>
</evidence>
<evidence type="ECO:0000256" key="5">
    <source>
        <dbReference type="ARBA" id="ARBA00012269"/>
    </source>
</evidence>
<keyword evidence="6" id="KW-0479">Metal-binding</keyword>
<evidence type="ECO:0000259" key="15">
    <source>
        <dbReference type="PROSITE" id="PS51471"/>
    </source>
</evidence>
<evidence type="ECO:0000256" key="2">
    <source>
        <dbReference type="ARBA" id="ARBA00002035"/>
    </source>
</evidence>
<reference evidence="17" key="1">
    <citation type="submission" date="2017-01" db="EMBL/GenBank/DDBJ databases">
        <title>Comparative genomics of anhydrobiosis in the tardigrade Hypsibius dujardini.</title>
        <authorList>
            <person name="Yoshida Y."/>
            <person name="Koutsovoulos G."/>
            <person name="Laetsch D."/>
            <person name="Stevens L."/>
            <person name="Kumar S."/>
            <person name="Horikawa D."/>
            <person name="Ishino K."/>
            <person name="Komine S."/>
            <person name="Tomita M."/>
            <person name="Blaxter M."/>
            <person name="Arakawa K."/>
        </authorList>
    </citation>
    <scope>NUCLEOTIDE SEQUENCE [LARGE SCALE GENOMIC DNA]</scope>
    <source>
        <strain evidence="17">Z151</strain>
    </source>
</reference>
<evidence type="ECO:0000256" key="1">
    <source>
        <dbReference type="ARBA" id="ARBA00001961"/>
    </source>
</evidence>
<dbReference type="Gene3D" id="6.10.140.1460">
    <property type="match status" value="1"/>
</dbReference>
<comment type="similarity">
    <text evidence="4">Belongs to the P4HA family.</text>
</comment>
<dbReference type="Pfam" id="PF13640">
    <property type="entry name" value="2OG-FeII_Oxy_3"/>
    <property type="match status" value="1"/>
</dbReference>
<evidence type="ECO:0000256" key="4">
    <source>
        <dbReference type="ARBA" id="ARBA00006511"/>
    </source>
</evidence>
<organism evidence="16 17">
    <name type="scientific">Hypsibius exemplaris</name>
    <name type="common">Freshwater tardigrade</name>
    <dbReference type="NCBI Taxonomy" id="2072580"/>
    <lineage>
        <taxon>Eukaryota</taxon>
        <taxon>Metazoa</taxon>
        <taxon>Ecdysozoa</taxon>
        <taxon>Tardigrada</taxon>
        <taxon>Eutardigrada</taxon>
        <taxon>Parachela</taxon>
        <taxon>Hypsibioidea</taxon>
        <taxon>Hypsibiidae</taxon>
        <taxon>Hypsibius</taxon>
    </lineage>
</organism>
<comment type="function">
    <text evidence="2">Catalyzes the post-translational formation of 4-hydroxyproline in -Xaa-Pro-Gly- sequences in collagens and other proteins.</text>
</comment>
<dbReference type="GO" id="GO:0031418">
    <property type="term" value="F:L-ascorbic acid binding"/>
    <property type="evidence" value="ECO:0007669"/>
    <property type="project" value="UniProtKB-KW"/>
</dbReference>
<feature type="signal peptide" evidence="14">
    <location>
        <begin position="1"/>
        <end position="29"/>
    </location>
</feature>
<sequence length="556" mass="62766">MGRLSGTGWAVVCWMLLAVMSGHTRIVVAEVFTAMDDIQALLGDERKVVGVLKDLVKAEKQKMEFIEKYIDDFSSLFDQPEVNSDKVVAHPVNAFLLVKHLSSDWQRVRHLLMTNLGVIGVEQVEHLRGSSNLLGEEDMKGAVEAIVRLQHTYSIDEESVANGRMTRTSVTSPKLTTLDCYLLGLNQAQLGFHDYAIRWLEVSLKRFEEDERNNQPLFVSKANILDWLQHSTYHRGNVSHALAVSEQIKSIDPDFANVQANIGFYQQVLSEMTPEAVAAVEKADSLRPKLAGDGKYESLCRGEGVLRTEALKNQRCYLETYGNPALLLQPVKYEVIHVNPDIFMLHDVVFDSQIERIKAAARKDLRRAMVVIPGTDQHEAARIRISKSAFLKESADPVIPEMNARIGLITNLNMEVAEDLQIANYGIGGHYDPHYDHFRTKFDINHHQIDAKWGDRIATFLLYMTDVDAGGATVFPRLNLTLYPVKGSAAFWFNLHRDGLGDENTLHAGCPVLSGTKWISNKWIREKWQDRTRPCGPQPDSPEWENGWPKDKPVIE</sequence>
<dbReference type="InterPro" id="IPR044862">
    <property type="entry name" value="Pro_4_hyd_alph_FE2OG_OXY"/>
</dbReference>
<evidence type="ECO:0000256" key="7">
    <source>
        <dbReference type="ARBA" id="ARBA00022824"/>
    </source>
</evidence>
<keyword evidence="10" id="KW-0560">Oxidoreductase</keyword>
<evidence type="ECO:0000256" key="10">
    <source>
        <dbReference type="ARBA" id="ARBA00023002"/>
    </source>
</evidence>
<dbReference type="Pfam" id="PF23558">
    <property type="entry name" value="TPR_P4H"/>
    <property type="match status" value="1"/>
</dbReference>
<gene>
    <name evidence="16" type="ORF">BV898_15728</name>
</gene>